<reference evidence="1" key="1">
    <citation type="submission" date="2019-10" db="EMBL/GenBank/DDBJ databases">
        <authorList>
            <person name="Soares A.E.R."/>
            <person name="Aleixo A."/>
            <person name="Schneider P."/>
            <person name="Miyaki C.Y."/>
            <person name="Schneider M.P."/>
            <person name="Mello C."/>
            <person name="Vasconcelos A.T.R."/>
        </authorList>
    </citation>
    <scope>NUCLEOTIDE SEQUENCE</scope>
    <source>
        <tissue evidence="1">Muscle</tissue>
    </source>
</reference>
<name>A0ABQ9CNL7_9PASS</name>
<dbReference type="EMBL" id="WHWB01034671">
    <property type="protein sequence ID" value="KAJ7406256.1"/>
    <property type="molecule type" value="Genomic_DNA"/>
</dbReference>
<sequence length="140" mass="15301">MPPDWNLDCDWGLEIGLLSNHLSSEQRETLTTKKNWTDGQDAIGLLSAWPLLSHSVSRGTSAAGVVVAKVQHLALGLFEPHTVGFGPSIQPVQVPLHSNPAFQQIDTPPRLGVICKFANGALNPLIQIINKDIEQDWVQH</sequence>
<evidence type="ECO:0000313" key="1">
    <source>
        <dbReference type="EMBL" id="KAJ7406256.1"/>
    </source>
</evidence>
<accession>A0ABQ9CNL7</accession>
<evidence type="ECO:0000313" key="2">
    <source>
        <dbReference type="Proteomes" id="UP001145742"/>
    </source>
</evidence>
<organism evidence="1 2">
    <name type="scientific">Willisornis vidua</name>
    <name type="common">Xingu scale-backed antbird</name>
    <dbReference type="NCBI Taxonomy" id="1566151"/>
    <lineage>
        <taxon>Eukaryota</taxon>
        <taxon>Metazoa</taxon>
        <taxon>Chordata</taxon>
        <taxon>Craniata</taxon>
        <taxon>Vertebrata</taxon>
        <taxon>Euteleostomi</taxon>
        <taxon>Archelosauria</taxon>
        <taxon>Archosauria</taxon>
        <taxon>Dinosauria</taxon>
        <taxon>Saurischia</taxon>
        <taxon>Theropoda</taxon>
        <taxon>Coelurosauria</taxon>
        <taxon>Aves</taxon>
        <taxon>Neognathae</taxon>
        <taxon>Neoaves</taxon>
        <taxon>Telluraves</taxon>
        <taxon>Australaves</taxon>
        <taxon>Passeriformes</taxon>
        <taxon>Thamnophilidae</taxon>
        <taxon>Willisornis</taxon>
    </lineage>
</organism>
<proteinExistence type="predicted"/>
<protein>
    <submittedName>
        <fullName evidence="1">Uncharacterized protein</fullName>
    </submittedName>
</protein>
<dbReference type="Proteomes" id="UP001145742">
    <property type="component" value="Unassembled WGS sequence"/>
</dbReference>
<comment type="caution">
    <text evidence="1">The sequence shown here is derived from an EMBL/GenBank/DDBJ whole genome shotgun (WGS) entry which is preliminary data.</text>
</comment>
<gene>
    <name evidence="1" type="ORF">WISP_134969</name>
</gene>
<keyword evidence="2" id="KW-1185">Reference proteome</keyword>